<protein>
    <submittedName>
        <fullName evidence="1">Uncharacterized protein</fullName>
    </submittedName>
</protein>
<dbReference type="EMBL" id="JAWDJW010010778">
    <property type="protein sequence ID" value="KAK3045309.1"/>
    <property type="molecule type" value="Genomic_DNA"/>
</dbReference>
<comment type="caution">
    <text evidence="1">The sequence shown here is derived from an EMBL/GenBank/DDBJ whole genome shotgun (WGS) entry which is preliminary data.</text>
</comment>
<accession>A0ACC3CW72</accession>
<proteinExistence type="predicted"/>
<evidence type="ECO:0000313" key="2">
    <source>
        <dbReference type="Proteomes" id="UP001186974"/>
    </source>
</evidence>
<reference evidence="1" key="1">
    <citation type="submission" date="2024-09" db="EMBL/GenBank/DDBJ databases">
        <title>Black Yeasts Isolated from many extreme environments.</title>
        <authorList>
            <person name="Coleine C."/>
            <person name="Stajich J.E."/>
            <person name="Selbmann L."/>
        </authorList>
    </citation>
    <scope>NUCLEOTIDE SEQUENCE</scope>
    <source>
        <strain evidence="1">CCFEE 5737</strain>
    </source>
</reference>
<keyword evidence="2" id="KW-1185">Reference proteome</keyword>
<sequence>MLASLEIISPNTFEVPISWQNHLGMARQMIISRGGPKSIHRKDKVGYFLSTWFAYFDVLGSLSGSKADQPLAPSYWAAQDTERLEDEFQIDCLLGFTSHCIGILARVAELAKRCQPERLDLEGNVRAEWRPSQEIVDAAQLIRENLQNSREHVYKSCDHRPASGNENESAWDSLEIYATNEAFHWAGLIYLYRRCLNLPSSSSEVQTCVRKIVGALYKVKRGSTAEACLLFPTFAAGCEMENQRDREKMRERLRDVEGFGMSQIGKARGLLERVWETGKAWEGMVRDEFFG</sequence>
<dbReference type="Proteomes" id="UP001186974">
    <property type="component" value="Unassembled WGS sequence"/>
</dbReference>
<evidence type="ECO:0000313" key="1">
    <source>
        <dbReference type="EMBL" id="KAK3045309.1"/>
    </source>
</evidence>
<gene>
    <name evidence="1" type="ORF">LTS18_014063</name>
</gene>
<organism evidence="1 2">
    <name type="scientific">Coniosporium uncinatum</name>
    <dbReference type="NCBI Taxonomy" id="93489"/>
    <lineage>
        <taxon>Eukaryota</taxon>
        <taxon>Fungi</taxon>
        <taxon>Dikarya</taxon>
        <taxon>Ascomycota</taxon>
        <taxon>Pezizomycotina</taxon>
        <taxon>Dothideomycetes</taxon>
        <taxon>Dothideomycetes incertae sedis</taxon>
        <taxon>Coniosporium</taxon>
    </lineage>
</organism>
<name>A0ACC3CW72_9PEZI</name>